<name>A0A4Y9XXB8_9AGAM</name>
<dbReference type="OrthoDB" id="3174539at2759"/>
<gene>
    <name evidence="1" type="ORF">EVG20_g9577</name>
</gene>
<comment type="caution">
    <text evidence="1">The sequence shown here is derived from an EMBL/GenBank/DDBJ whole genome shotgun (WGS) entry which is preliminary data.</text>
</comment>
<keyword evidence="2" id="KW-1185">Reference proteome</keyword>
<dbReference type="AlphaFoldDB" id="A0A4Y9XXB8"/>
<dbReference type="Proteomes" id="UP000298327">
    <property type="component" value="Unassembled WGS sequence"/>
</dbReference>
<evidence type="ECO:0000313" key="1">
    <source>
        <dbReference type="EMBL" id="TFY54760.1"/>
    </source>
</evidence>
<organism evidence="1 2">
    <name type="scientific">Dentipellis fragilis</name>
    <dbReference type="NCBI Taxonomy" id="205917"/>
    <lineage>
        <taxon>Eukaryota</taxon>
        <taxon>Fungi</taxon>
        <taxon>Dikarya</taxon>
        <taxon>Basidiomycota</taxon>
        <taxon>Agaricomycotina</taxon>
        <taxon>Agaricomycetes</taxon>
        <taxon>Russulales</taxon>
        <taxon>Hericiaceae</taxon>
        <taxon>Dentipellis</taxon>
    </lineage>
</organism>
<reference evidence="1 2" key="1">
    <citation type="submission" date="2019-02" db="EMBL/GenBank/DDBJ databases">
        <title>Genome sequencing of the rare red list fungi Dentipellis fragilis.</title>
        <authorList>
            <person name="Buettner E."/>
            <person name="Kellner H."/>
        </authorList>
    </citation>
    <scope>NUCLEOTIDE SEQUENCE [LARGE SCALE GENOMIC DNA]</scope>
    <source>
        <strain evidence="1 2">DSM 105465</strain>
    </source>
</reference>
<sequence>NGNPLHDSERGAPDPASCSLSTASLTPLLTYCNLSRCEIRACLQSCDDRTLAAMAAAWPRLRCLVLTNDPYWYRGQYVHTGMTVRGLVPLARHCPRLWFVCIDVASWSEFTYGDGDGDGGPRVRDWEYEDLRPGLDVRLRHHDGYLHDLRHDQRGSRAVAKFLMDIFPNVSEDTAPGKWIVEGQVYE</sequence>
<proteinExistence type="predicted"/>
<protein>
    <recommendedName>
        <fullName evidence="3">F-box domain-containing protein</fullName>
    </recommendedName>
</protein>
<dbReference type="EMBL" id="SEOQ01000991">
    <property type="protein sequence ID" value="TFY54760.1"/>
    <property type="molecule type" value="Genomic_DNA"/>
</dbReference>
<dbReference type="Gene3D" id="3.80.10.10">
    <property type="entry name" value="Ribonuclease Inhibitor"/>
    <property type="match status" value="1"/>
</dbReference>
<evidence type="ECO:0008006" key="3">
    <source>
        <dbReference type="Google" id="ProtNLM"/>
    </source>
</evidence>
<accession>A0A4Y9XXB8</accession>
<evidence type="ECO:0000313" key="2">
    <source>
        <dbReference type="Proteomes" id="UP000298327"/>
    </source>
</evidence>
<dbReference type="InterPro" id="IPR032675">
    <property type="entry name" value="LRR_dom_sf"/>
</dbReference>
<feature type="non-terminal residue" evidence="1">
    <location>
        <position position="1"/>
    </location>
</feature>